<name>A0ABR7MGR0_9BACT</name>
<comment type="caution">
    <text evidence="2">The sequence shown here is derived from an EMBL/GenBank/DDBJ whole genome shotgun (WGS) entry which is preliminary data.</text>
</comment>
<evidence type="ECO:0000259" key="1">
    <source>
        <dbReference type="Pfam" id="PF00535"/>
    </source>
</evidence>
<evidence type="ECO:0000313" key="2">
    <source>
        <dbReference type="EMBL" id="MBC6610241.1"/>
    </source>
</evidence>
<proteinExistence type="predicted"/>
<dbReference type="InterPro" id="IPR029044">
    <property type="entry name" value="Nucleotide-diphossugar_trans"/>
</dbReference>
<gene>
    <name evidence="2" type="ORF">H8B15_04885</name>
</gene>
<dbReference type="PANTHER" id="PTHR43685">
    <property type="entry name" value="GLYCOSYLTRANSFERASE"/>
    <property type="match status" value="1"/>
</dbReference>
<dbReference type="CDD" id="cd00761">
    <property type="entry name" value="Glyco_tranf_GTA_type"/>
    <property type="match status" value="1"/>
</dbReference>
<dbReference type="Proteomes" id="UP000622017">
    <property type="component" value="Unassembled WGS sequence"/>
</dbReference>
<dbReference type="PANTHER" id="PTHR43685:SF2">
    <property type="entry name" value="GLYCOSYLTRANSFERASE 2-LIKE DOMAIN-CONTAINING PROTEIN"/>
    <property type="match status" value="1"/>
</dbReference>
<dbReference type="RefSeq" id="WP_187318550.1">
    <property type="nucleotide sequence ID" value="NZ_JACSCY010000003.1"/>
</dbReference>
<dbReference type="SUPFAM" id="SSF53448">
    <property type="entry name" value="Nucleotide-diphospho-sugar transferases"/>
    <property type="match status" value="1"/>
</dbReference>
<dbReference type="EMBL" id="JACSCY010000003">
    <property type="protein sequence ID" value="MBC6610241.1"/>
    <property type="molecule type" value="Genomic_DNA"/>
</dbReference>
<organism evidence="2 3">
    <name type="scientific">Hymenobacter citatus</name>
    <dbReference type="NCBI Taxonomy" id="2763506"/>
    <lineage>
        <taxon>Bacteria</taxon>
        <taxon>Pseudomonadati</taxon>
        <taxon>Bacteroidota</taxon>
        <taxon>Cytophagia</taxon>
        <taxon>Cytophagales</taxon>
        <taxon>Hymenobacteraceae</taxon>
        <taxon>Hymenobacter</taxon>
    </lineage>
</organism>
<dbReference type="Gene3D" id="3.90.550.10">
    <property type="entry name" value="Spore Coat Polysaccharide Biosynthesis Protein SpsA, Chain A"/>
    <property type="match status" value="1"/>
</dbReference>
<protein>
    <submittedName>
        <fullName evidence="2">Glycosyltransferase family 2 protein</fullName>
    </submittedName>
</protein>
<dbReference type="InterPro" id="IPR050834">
    <property type="entry name" value="Glycosyltransf_2"/>
</dbReference>
<feature type="domain" description="Glycosyltransferase 2-like" evidence="1">
    <location>
        <begin position="35"/>
        <end position="202"/>
    </location>
</feature>
<reference evidence="2 3" key="1">
    <citation type="submission" date="2020-08" db="EMBL/GenBank/DDBJ databases">
        <title>Hymenobacter sp.</title>
        <authorList>
            <person name="Kim M.K."/>
        </authorList>
    </citation>
    <scope>NUCLEOTIDE SEQUENCE [LARGE SCALE GENOMIC DNA]</scope>
    <source>
        <strain evidence="2 3">BT507</strain>
    </source>
</reference>
<dbReference type="InterPro" id="IPR001173">
    <property type="entry name" value="Glyco_trans_2-like"/>
</dbReference>
<evidence type="ECO:0000313" key="3">
    <source>
        <dbReference type="Proteomes" id="UP000622017"/>
    </source>
</evidence>
<accession>A0ABR7MGR0</accession>
<keyword evidence="3" id="KW-1185">Reference proteome</keyword>
<sequence>MRDSSLEQGEAFVRIPKQPPRILPTAPGSKRYTWSVMIPAYNCIAYLHHTITSVLAQDPGADVMQIEVVDDYSTDGDVQAMVYALAKGRVSYYRQQHNVGSLRNFETCINRAQGEWVHILHGDDVVEPGFYAEIQHLFTQFPEAGAAFTNSSFIDEKGEFLIGKKPLTEQPGLLENFAVENAKYQHLDPPCMVVKRKVYEQLGGFFAVHYGEDWEMWTRIAAHFPVAYSPKCLAGYRTLQRDNITSKSFMSGQNIADSLKVIQIIQNYLPDSEKATCKKIALQRASIYIAHIANGLYLRDKPAAFRQLHGALQMDQNPKTIYLAVKLYMKYIIQYKYIHRYFIQNKYVATVLTALKKKYAN</sequence>
<dbReference type="Pfam" id="PF00535">
    <property type="entry name" value="Glycos_transf_2"/>
    <property type="match status" value="1"/>
</dbReference>